<dbReference type="InterPro" id="IPR037066">
    <property type="entry name" value="Plug_dom_sf"/>
</dbReference>
<sequence length="1047" mass="114554">MKNIYVLILAVLLLCSGAAMAQSKVVTGTVSDAAGTLPGVTIMEKGTTNGVSTDGTGKFRITLSGKSNTLVVRLMGYATKEVSVVNLTNVDVLIEEDSKHLDEVVVVGFGTQRKISVTGSVSTVSREEIQATPSASLQNALTGKLPGFFSQQRGGRPGGDAADFLIRGVSTFNANANVRPLILVDDIEFSYDDFRNIDPNEVESLSVLKDASTTALYGIKGANGVILVTTRRGKAGAPRINFRTEYGQQTPTNIPEVLGSADAAILRNEALKNDMFISGGTYVPEFTDADIQKFRDGSDPYGHPNIDWYDMLYKKTAPVSKSNLDLSGGTESVTYFVSLGYETQSGLLREFKSDDVDNNYRFDRYNFRSNLDIKANKSLSFKLDLSGNNTVTNQPQVGSGPFGEIYSYEALTPFVYPVYNPDGSLGSTNPLKPSVANNIVGRIKYGGYSRARQNLINLNVSGIQKLDFVTPGLLLKFTGSIANQTTSNRSLSSSYFPSYYYDPAANTYTLKTTAGVNAARIEPYSLGYSSGAPRRQTGVQASLNYQRTFAKSHNVSSTIVANQYSKSVSNSLIEANYIPVNSRGLAGRVSYNFKTRYLAEFNGAYNGSDKFAANRRYGFFPSASAGWVISEEPFIKKNVPVLSLLKIRGAWGITGSDDLAGYKNSYEEVYKAGGTYSFGDTHTNATSVAPGSLANNQVTWEKERKVDVALEFGLFANRLSGSINFFDNFRYDILSSRNTVPSYFGIKNADLPPLNLGKVSNKGHELELQYNGSIGKDLSFNLRGNYSYAHNTIVERDEVNPKYEYQRQTGQSVGEVLGFVWDGYYTEAEAKDPSVPKYIGSTTAAWGPGTTLPGFLKYRDLNGDGVISDDDRAFVGHSNLPTTTIGLTTGLSYKNFSFNFMLQSSLNYDVQINYNYSVPFKGNMLPIHMDRWTPETASTARFPSLVSNFHGTYMTTASNSSFWAISGNFLRLKSIELGYKLPERWVSKAGIKGVRAYVSGYNLYTWSKTFDRYGVDPEVVRQSGDPGGSLSYPNQAIYNVGLNVSIK</sequence>
<evidence type="ECO:0000313" key="4">
    <source>
        <dbReference type="EMBL" id="MXV13777.1"/>
    </source>
</evidence>
<dbReference type="NCBIfam" id="TIGR04057">
    <property type="entry name" value="SusC_RagA_signa"/>
    <property type="match status" value="1"/>
</dbReference>
<keyword evidence="2" id="KW-0732">Signal</keyword>
<dbReference type="InterPro" id="IPR012910">
    <property type="entry name" value="Plug_dom"/>
</dbReference>
<dbReference type="AlphaFoldDB" id="A0A7K1XSD6"/>
<dbReference type="Pfam" id="PF07715">
    <property type="entry name" value="Plug"/>
    <property type="match status" value="1"/>
</dbReference>
<dbReference type="GO" id="GO:0009279">
    <property type="term" value="C:cell outer membrane"/>
    <property type="evidence" value="ECO:0007669"/>
    <property type="project" value="UniProtKB-SubCell"/>
</dbReference>
<dbReference type="Gene3D" id="2.60.40.1120">
    <property type="entry name" value="Carboxypeptidase-like, regulatory domain"/>
    <property type="match status" value="1"/>
</dbReference>
<dbReference type="EMBL" id="WVHS01000001">
    <property type="protein sequence ID" value="MXV13777.1"/>
    <property type="molecule type" value="Genomic_DNA"/>
</dbReference>
<keyword evidence="1" id="KW-0813">Transport</keyword>
<keyword evidence="1" id="KW-0812">Transmembrane</keyword>
<dbReference type="InterPro" id="IPR023997">
    <property type="entry name" value="TonB-dep_OMP_SusC/RagA_CS"/>
</dbReference>
<evidence type="ECO:0000259" key="3">
    <source>
        <dbReference type="Pfam" id="PF07715"/>
    </source>
</evidence>
<keyword evidence="5" id="KW-1185">Reference proteome</keyword>
<comment type="caution">
    <text evidence="4">The sequence shown here is derived from an EMBL/GenBank/DDBJ whole genome shotgun (WGS) entry which is preliminary data.</text>
</comment>
<dbReference type="FunFam" id="2.170.130.10:FF:000003">
    <property type="entry name" value="SusC/RagA family TonB-linked outer membrane protein"/>
    <property type="match status" value="1"/>
</dbReference>
<evidence type="ECO:0000313" key="5">
    <source>
        <dbReference type="Proteomes" id="UP000451233"/>
    </source>
</evidence>
<evidence type="ECO:0000256" key="2">
    <source>
        <dbReference type="SAM" id="SignalP"/>
    </source>
</evidence>
<dbReference type="RefSeq" id="WP_160904807.1">
    <property type="nucleotide sequence ID" value="NZ_WVHS01000001.1"/>
</dbReference>
<name>A0A7K1XSD6_9SPHI</name>
<dbReference type="NCBIfam" id="TIGR04056">
    <property type="entry name" value="OMP_RagA_SusC"/>
    <property type="match status" value="1"/>
</dbReference>
<dbReference type="InterPro" id="IPR039426">
    <property type="entry name" value="TonB-dep_rcpt-like"/>
</dbReference>
<protein>
    <submittedName>
        <fullName evidence="4">SusC/RagA family TonB-linked outer membrane protein</fullName>
    </submittedName>
</protein>
<reference evidence="4 5" key="1">
    <citation type="submission" date="2019-11" db="EMBL/GenBank/DDBJ databases">
        <title>Pedobacter sp. HMF7056 Genome sequencing and assembly.</title>
        <authorList>
            <person name="Kang H."/>
            <person name="Kim H."/>
            <person name="Joh K."/>
        </authorList>
    </citation>
    <scope>NUCLEOTIDE SEQUENCE [LARGE SCALE GENOMIC DNA]</scope>
    <source>
        <strain evidence="4 5">HMF7056</strain>
    </source>
</reference>
<comment type="similarity">
    <text evidence="1">Belongs to the TonB-dependent receptor family.</text>
</comment>
<dbReference type="PROSITE" id="PS52016">
    <property type="entry name" value="TONB_DEPENDENT_REC_3"/>
    <property type="match status" value="1"/>
</dbReference>
<organism evidence="4 5">
    <name type="scientific">Hufsiella ginkgonis</name>
    <dbReference type="NCBI Taxonomy" id="2695274"/>
    <lineage>
        <taxon>Bacteria</taxon>
        <taxon>Pseudomonadati</taxon>
        <taxon>Bacteroidota</taxon>
        <taxon>Sphingobacteriia</taxon>
        <taxon>Sphingobacteriales</taxon>
        <taxon>Sphingobacteriaceae</taxon>
        <taxon>Hufsiella</taxon>
    </lineage>
</organism>
<dbReference type="SUPFAM" id="SSF56935">
    <property type="entry name" value="Porins"/>
    <property type="match status" value="1"/>
</dbReference>
<comment type="subcellular location">
    <subcellularLocation>
        <location evidence="1">Cell outer membrane</location>
        <topology evidence="1">Multi-pass membrane protein</topology>
    </subcellularLocation>
</comment>
<dbReference type="InterPro" id="IPR023996">
    <property type="entry name" value="TonB-dep_OMP_SusC/RagA"/>
</dbReference>
<proteinExistence type="inferred from homology"/>
<dbReference type="Gene3D" id="2.170.130.10">
    <property type="entry name" value="TonB-dependent receptor, plug domain"/>
    <property type="match status" value="1"/>
</dbReference>
<gene>
    <name evidence="4" type="ORF">GS398_00545</name>
</gene>
<keyword evidence="1" id="KW-0472">Membrane</keyword>
<dbReference type="InterPro" id="IPR008969">
    <property type="entry name" value="CarboxyPept-like_regulatory"/>
</dbReference>
<dbReference type="Proteomes" id="UP000451233">
    <property type="component" value="Unassembled WGS sequence"/>
</dbReference>
<feature type="signal peptide" evidence="2">
    <location>
        <begin position="1"/>
        <end position="21"/>
    </location>
</feature>
<accession>A0A7K1XSD6</accession>
<feature type="domain" description="TonB-dependent receptor plug" evidence="3">
    <location>
        <begin position="114"/>
        <end position="225"/>
    </location>
</feature>
<dbReference type="Pfam" id="PF13715">
    <property type="entry name" value="CarbopepD_reg_2"/>
    <property type="match status" value="1"/>
</dbReference>
<keyword evidence="1" id="KW-0998">Cell outer membrane</keyword>
<dbReference type="SUPFAM" id="SSF49464">
    <property type="entry name" value="Carboxypeptidase regulatory domain-like"/>
    <property type="match status" value="1"/>
</dbReference>
<evidence type="ECO:0000256" key="1">
    <source>
        <dbReference type="PROSITE-ProRule" id="PRU01360"/>
    </source>
</evidence>
<keyword evidence="1" id="KW-1134">Transmembrane beta strand</keyword>
<feature type="chain" id="PRO_5029703022" evidence="2">
    <location>
        <begin position="22"/>
        <end position="1047"/>
    </location>
</feature>